<dbReference type="OrthoDB" id="8970804at2"/>
<organism evidence="2 3">
    <name type="scientific">Cupriavidus metallidurans</name>
    <dbReference type="NCBI Taxonomy" id="119219"/>
    <lineage>
        <taxon>Bacteria</taxon>
        <taxon>Pseudomonadati</taxon>
        <taxon>Pseudomonadota</taxon>
        <taxon>Betaproteobacteria</taxon>
        <taxon>Burkholderiales</taxon>
        <taxon>Burkholderiaceae</taxon>
        <taxon>Cupriavidus</taxon>
    </lineage>
</organism>
<accession>A0A132HRF3</accession>
<feature type="region of interest" description="Disordered" evidence="1">
    <location>
        <begin position="47"/>
        <end position="72"/>
    </location>
</feature>
<evidence type="ECO:0000256" key="1">
    <source>
        <dbReference type="SAM" id="MobiDB-lite"/>
    </source>
</evidence>
<evidence type="ECO:0000313" key="3">
    <source>
        <dbReference type="Proteomes" id="UP000253772"/>
    </source>
</evidence>
<protein>
    <submittedName>
        <fullName evidence="2">Uncharacterized protein</fullName>
    </submittedName>
</protein>
<reference evidence="2 3" key="1">
    <citation type="submission" date="2019-03" db="EMBL/GenBank/DDBJ databases">
        <title>Comparative insights into the high quality Complete genome sequence of highly metal resistant Cupriavidus metallidurans strain BS1 isolated from a gold-copper mine.</title>
        <authorList>
            <person name="Mazhar H.S."/>
            <person name="Rensing C."/>
        </authorList>
    </citation>
    <scope>NUCLEOTIDE SEQUENCE [LARGE SCALE GENOMIC DNA]</scope>
    <source>
        <strain evidence="2 3">BS1</strain>
    </source>
</reference>
<feature type="compositionally biased region" description="Polar residues" evidence="1">
    <location>
        <begin position="58"/>
        <end position="72"/>
    </location>
</feature>
<name>A0A132HRF3_9BURK</name>
<dbReference type="Proteomes" id="UP000253772">
    <property type="component" value="Chromosome c2"/>
</dbReference>
<dbReference type="RefSeq" id="WP_011518850.1">
    <property type="nucleotide sequence ID" value="NZ_CP026544.1"/>
</dbReference>
<evidence type="ECO:0000313" key="2">
    <source>
        <dbReference type="EMBL" id="QBP12332.1"/>
    </source>
</evidence>
<gene>
    <name evidence="2" type="ORF">DDF84_021535</name>
</gene>
<dbReference type="AlphaFoldDB" id="A0A132HRF3"/>
<proteinExistence type="predicted"/>
<sequence>MNAVLLSAIALGLIATGVAVTYLLATRLPMRLLATAQDHGRFAGLGSTQEIDGAGRATPSTSTSVQPQLAHA</sequence>
<dbReference type="EMBL" id="CP037901">
    <property type="protein sequence ID" value="QBP12332.1"/>
    <property type="molecule type" value="Genomic_DNA"/>
</dbReference>